<evidence type="ECO:0000256" key="5">
    <source>
        <dbReference type="ARBA" id="ARBA00023136"/>
    </source>
</evidence>
<dbReference type="EMBL" id="JABELV010000028">
    <property type="protein sequence ID" value="KAG7562619.1"/>
    <property type="molecule type" value="Genomic_DNA"/>
</dbReference>
<dbReference type="PROSITE" id="PS50244">
    <property type="entry name" value="S5A_REDUCTASE"/>
    <property type="match status" value="1"/>
</dbReference>
<evidence type="ECO:0000256" key="1">
    <source>
        <dbReference type="ARBA" id="ARBA00004141"/>
    </source>
</evidence>
<keyword evidence="5" id="KW-0472">Membrane</keyword>
<evidence type="ECO:0000313" key="8">
    <source>
        <dbReference type="Proteomes" id="UP000812966"/>
    </source>
</evidence>
<feature type="domain" description="3-oxo-5-alpha-steroid 4-dehydrogenase C-terminal" evidence="6">
    <location>
        <begin position="208"/>
        <end position="246"/>
    </location>
</feature>
<dbReference type="OrthoDB" id="5788137at2759"/>
<name>A0A8K0JNK2_9TREE</name>
<comment type="similarity">
    <text evidence="2">Belongs to the steroid 5-alpha reductase family.</text>
</comment>
<dbReference type="PANTHER" id="PTHR10556:SF43">
    <property type="entry name" value="STEROID 5-ALPHA-REDUCTASE DET2"/>
    <property type="match status" value="1"/>
</dbReference>
<evidence type="ECO:0000256" key="2">
    <source>
        <dbReference type="ARBA" id="ARBA00007742"/>
    </source>
</evidence>
<gene>
    <name evidence="7" type="ORF">FFLO_01886</name>
</gene>
<evidence type="ECO:0000313" key="7">
    <source>
        <dbReference type="EMBL" id="KAG7562619.1"/>
    </source>
</evidence>
<protein>
    <recommendedName>
        <fullName evidence="6">3-oxo-5-alpha-steroid 4-dehydrogenase C-terminal domain-containing protein</fullName>
    </recommendedName>
</protein>
<dbReference type="PANTHER" id="PTHR10556">
    <property type="entry name" value="3-OXO-5-ALPHA-STEROID 4-DEHYDROGENASE"/>
    <property type="match status" value="1"/>
</dbReference>
<comment type="subcellular location">
    <subcellularLocation>
        <location evidence="1">Membrane</location>
        <topology evidence="1">Multi-pass membrane protein</topology>
    </subcellularLocation>
</comment>
<accession>A0A8K0JNK2</accession>
<dbReference type="InterPro" id="IPR039357">
    <property type="entry name" value="SRD5A/TECR"/>
</dbReference>
<proteinExistence type="inferred from homology"/>
<dbReference type="Proteomes" id="UP000812966">
    <property type="component" value="Unassembled WGS sequence"/>
</dbReference>
<sequence length="351" mass="39047">MTLSPLYLALLRVYHYFPLHSPVTLWLVNGAWGRFSAKGGKEGWYLDGNKAWAVMEIVSPLTFITTVLFNCDVSGLSTGSKVAISMYLLHYSIRSIISPLILAPQRAPQHASVTLSAMGFNLMNGYIMGGWLAEDPGRGVGERFGGWSWVAVVGWAVGLAGNVYHDEILHSLRGRALIFDAVPSLRPNVPADAPNTKVHIKQDDKEDNKTGGKVYEIPQGGLFYWVTFPNYLCEWFEWTCYAILTSPSFTLRSPAPAVLVSQAQKRQYPEFVVDLIRLLGRLPLPSFTTSNGLREQEALLLSPPWMFLVALLAAMIPRAINGQRWYEQTFGARWRGSGREGGRWACLPGLL</sequence>
<comment type="caution">
    <text evidence="7">The sequence shown here is derived from an EMBL/GenBank/DDBJ whole genome shotgun (WGS) entry which is preliminary data.</text>
</comment>
<dbReference type="GO" id="GO:0006629">
    <property type="term" value="P:lipid metabolic process"/>
    <property type="evidence" value="ECO:0007669"/>
    <property type="project" value="InterPro"/>
</dbReference>
<keyword evidence="8" id="KW-1185">Reference proteome</keyword>
<reference evidence="7" key="1">
    <citation type="submission" date="2020-04" db="EMBL/GenBank/DDBJ databases">
        <title>Analysis of mating type loci in Filobasidium floriforme.</title>
        <authorList>
            <person name="Nowrousian M."/>
        </authorList>
    </citation>
    <scope>NUCLEOTIDE SEQUENCE</scope>
    <source>
        <strain evidence="7">CBS 6242</strain>
    </source>
</reference>
<dbReference type="GO" id="GO:0016020">
    <property type="term" value="C:membrane"/>
    <property type="evidence" value="ECO:0007669"/>
    <property type="project" value="UniProtKB-SubCell"/>
</dbReference>
<evidence type="ECO:0000259" key="6">
    <source>
        <dbReference type="Pfam" id="PF02544"/>
    </source>
</evidence>
<evidence type="ECO:0000256" key="4">
    <source>
        <dbReference type="ARBA" id="ARBA00022989"/>
    </source>
</evidence>
<keyword evidence="4" id="KW-1133">Transmembrane helix</keyword>
<dbReference type="InterPro" id="IPR001104">
    <property type="entry name" value="3-oxo-5_a-steroid_4-DH_C"/>
</dbReference>
<dbReference type="AlphaFoldDB" id="A0A8K0JNK2"/>
<evidence type="ECO:0000256" key="3">
    <source>
        <dbReference type="ARBA" id="ARBA00022692"/>
    </source>
</evidence>
<dbReference type="GO" id="GO:0016627">
    <property type="term" value="F:oxidoreductase activity, acting on the CH-CH group of donors"/>
    <property type="evidence" value="ECO:0007669"/>
    <property type="project" value="InterPro"/>
</dbReference>
<keyword evidence="3" id="KW-0812">Transmembrane</keyword>
<organism evidence="7 8">
    <name type="scientific">Filobasidium floriforme</name>
    <dbReference type="NCBI Taxonomy" id="5210"/>
    <lineage>
        <taxon>Eukaryota</taxon>
        <taxon>Fungi</taxon>
        <taxon>Dikarya</taxon>
        <taxon>Basidiomycota</taxon>
        <taxon>Agaricomycotina</taxon>
        <taxon>Tremellomycetes</taxon>
        <taxon>Filobasidiales</taxon>
        <taxon>Filobasidiaceae</taxon>
        <taxon>Filobasidium</taxon>
    </lineage>
</organism>
<dbReference type="Pfam" id="PF02544">
    <property type="entry name" value="Steroid_dh"/>
    <property type="match status" value="1"/>
</dbReference>